<reference evidence="1" key="1">
    <citation type="journal article" date="2020" name="Nature">
        <title>Giant virus diversity and host interactions through global metagenomics.</title>
        <authorList>
            <person name="Schulz F."/>
            <person name="Roux S."/>
            <person name="Paez-Espino D."/>
            <person name="Jungbluth S."/>
            <person name="Walsh D.A."/>
            <person name="Denef V.J."/>
            <person name="McMahon K.D."/>
            <person name="Konstantinidis K.T."/>
            <person name="Eloe-Fadrosh E.A."/>
            <person name="Kyrpides N.C."/>
            <person name="Woyke T."/>
        </authorList>
    </citation>
    <scope>NUCLEOTIDE SEQUENCE</scope>
    <source>
        <strain evidence="1">GVMAG-S-ERX555907-63</strain>
    </source>
</reference>
<protein>
    <recommendedName>
        <fullName evidence="2">Methyltransferase</fullName>
    </recommendedName>
</protein>
<dbReference type="InterPro" id="IPR029063">
    <property type="entry name" value="SAM-dependent_MTases_sf"/>
</dbReference>
<dbReference type="AlphaFoldDB" id="A0A6C0KXR1"/>
<evidence type="ECO:0008006" key="2">
    <source>
        <dbReference type="Google" id="ProtNLM"/>
    </source>
</evidence>
<sequence>MGWKQPHMAPKDKILFNKYLDKASVYFEYGSGGSTYVASLKPNLKQIYSVESDLKFLNTLNKLIEDGTKSMHVSPTLSWLYIELGTKYGDWGQPHKNCPEHQKISYSSQLGNLKKTEREKIDLILIDGRFRAASCLKCFQYIKDDCVILFDDFLNRTQCYGVVLDYYDIIEKTEDNRLVVLKKKPNIQKIPLEIIKKYELEKS</sequence>
<organism evidence="1">
    <name type="scientific">viral metagenome</name>
    <dbReference type="NCBI Taxonomy" id="1070528"/>
    <lineage>
        <taxon>unclassified sequences</taxon>
        <taxon>metagenomes</taxon>
        <taxon>organismal metagenomes</taxon>
    </lineage>
</organism>
<accession>A0A6C0KXR1</accession>
<proteinExistence type="predicted"/>
<dbReference type="Gene3D" id="3.40.50.150">
    <property type="entry name" value="Vaccinia Virus protein VP39"/>
    <property type="match status" value="1"/>
</dbReference>
<dbReference type="EMBL" id="MN741017">
    <property type="protein sequence ID" value="QHU22755.1"/>
    <property type="molecule type" value="Genomic_DNA"/>
</dbReference>
<evidence type="ECO:0000313" key="1">
    <source>
        <dbReference type="EMBL" id="QHU22755.1"/>
    </source>
</evidence>
<name>A0A6C0KXR1_9ZZZZ</name>